<feature type="compositionally biased region" description="Basic and acidic residues" evidence="1">
    <location>
        <begin position="60"/>
        <end position="83"/>
    </location>
</feature>
<dbReference type="InterPro" id="IPR001025">
    <property type="entry name" value="BAH_dom"/>
</dbReference>
<dbReference type="Pfam" id="PF01426">
    <property type="entry name" value="BAH"/>
    <property type="match status" value="1"/>
</dbReference>
<sequence>MVSCGSFAQVSSSDDEEDSLAKTRSQGQNSRRPEETMEGNMRKREKVSLNEESDGEEEETERKRKKDDEETPPKELEPDDAKPVGEPVKVTGRGTHYGQFEYGGNRYELEDSVLLHPEDTSLEPFVAIIKDITKKQDGRMMILGQWFYRQEDAKKRGGGNWVVKDTHELFYSFHRDEVPAESVIERCVVNFVPAHKQLPRGRGFIVREVYDTVGKKLWKLTDKDYAVAKQREIDLFVDKSLARLGDLPDL</sequence>
<keyword evidence="4" id="KW-1185">Reference proteome</keyword>
<evidence type="ECO:0000256" key="1">
    <source>
        <dbReference type="SAM" id="MobiDB-lite"/>
    </source>
</evidence>
<dbReference type="AlphaFoldDB" id="A0A078FFU2"/>
<dbReference type="GO" id="GO:0001217">
    <property type="term" value="F:DNA-binding transcription repressor activity"/>
    <property type="evidence" value="ECO:0000318"/>
    <property type="project" value="GO_Central"/>
</dbReference>
<dbReference type="OMA" id="SCGSFAQ"/>
<accession>A0A078FFU2</accession>
<dbReference type="GO" id="GO:0045814">
    <property type="term" value="P:negative regulation of gene expression, epigenetic"/>
    <property type="evidence" value="ECO:0000318"/>
    <property type="project" value="GO_Central"/>
</dbReference>
<feature type="compositionally biased region" description="Basic and acidic residues" evidence="1">
    <location>
        <begin position="31"/>
        <end position="49"/>
    </location>
</feature>
<feature type="region of interest" description="Disordered" evidence="1">
    <location>
        <begin position="1"/>
        <end position="95"/>
    </location>
</feature>
<organism evidence="3 4">
    <name type="scientific">Brassica napus</name>
    <name type="common">Rape</name>
    <dbReference type="NCBI Taxonomy" id="3708"/>
    <lineage>
        <taxon>Eukaryota</taxon>
        <taxon>Viridiplantae</taxon>
        <taxon>Streptophyta</taxon>
        <taxon>Embryophyta</taxon>
        <taxon>Tracheophyta</taxon>
        <taxon>Spermatophyta</taxon>
        <taxon>Magnoliopsida</taxon>
        <taxon>eudicotyledons</taxon>
        <taxon>Gunneridae</taxon>
        <taxon>Pentapetalae</taxon>
        <taxon>rosids</taxon>
        <taxon>malvids</taxon>
        <taxon>Brassicales</taxon>
        <taxon>Brassicaceae</taxon>
        <taxon>Brassiceae</taxon>
        <taxon>Brassica</taxon>
    </lineage>
</organism>
<protein>
    <submittedName>
        <fullName evidence="3">BnaC09g23860D protein</fullName>
    </submittedName>
</protein>
<dbReference type="PaxDb" id="3708-A0A078FFU2"/>
<dbReference type="Gene3D" id="2.30.30.490">
    <property type="match status" value="1"/>
</dbReference>
<dbReference type="PROSITE" id="PS51038">
    <property type="entry name" value="BAH"/>
    <property type="match status" value="1"/>
</dbReference>
<dbReference type="PANTHER" id="PTHR46871:SF5">
    <property type="entry name" value="BAH DOMAIN-CONTAINING PROTEIN"/>
    <property type="match status" value="1"/>
</dbReference>
<dbReference type="PANTHER" id="PTHR46871">
    <property type="entry name" value="BROMO-ADJACENT HOMOLOGY (BAH) DOMAIN-CONTAINING PROTEIN"/>
    <property type="match status" value="1"/>
</dbReference>
<dbReference type="Gramene" id="CDY13270">
    <property type="protein sequence ID" value="CDY13270"/>
    <property type="gene ID" value="GSBRNA2T00071225001"/>
</dbReference>
<dbReference type="STRING" id="3708.A0A078FFU2"/>
<dbReference type="EMBL" id="LK032033">
    <property type="protein sequence ID" value="CDY13270.1"/>
    <property type="molecule type" value="Genomic_DNA"/>
</dbReference>
<dbReference type="InterPro" id="IPR043151">
    <property type="entry name" value="BAH_sf"/>
</dbReference>
<dbReference type="Proteomes" id="UP000028999">
    <property type="component" value="Unassembled WGS sequence"/>
</dbReference>
<dbReference type="SMART" id="SM00439">
    <property type="entry name" value="BAH"/>
    <property type="match status" value="1"/>
</dbReference>
<dbReference type="GO" id="GO:0140566">
    <property type="term" value="F:histone reader activity"/>
    <property type="evidence" value="ECO:0000318"/>
    <property type="project" value="GO_Central"/>
</dbReference>
<evidence type="ECO:0000313" key="3">
    <source>
        <dbReference type="EMBL" id="CDY13270.1"/>
    </source>
</evidence>
<name>A0A078FFU2_BRANA</name>
<dbReference type="GO" id="GO:0003682">
    <property type="term" value="F:chromatin binding"/>
    <property type="evidence" value="ECO:0007669"/>
    <property type="project" value="InterPro"/>
</dbReference>
<gene>
    <name evidence="3" type="primary">BnaC09g23860D</name>
    <name evidence="3" type="ORF">GSBRNA2T00071225001</name>
</gene>
<feature type="compositionally biased region" description="Polar residues" evidence="1">
    <location>
        <begin position="1"/>
        <end position="12"/>
    </location>
</feature>
<feature type="domain" description="BAH" evidence="2">
    <location>
        <begin position="105"/>
        <end position="221"/>
    </location>
</feature>
<proteinExistence type="predicted"/>
<evidence type="ECO:0000259" key="2">
    <source>
        <dbReference type="PROSITE" id="PS51038"/>
    </source>
</evidence>
<reference evidence="3 4" key="1">
    <citation type="journal article" date="2014" name="Science">
        <title>Plant genetics. Early allopolyploid evolution in the post-Neolithic Brassica napus oilseed genome.</title>
        <authorList>
            <person name="Chalhoub B."/>
            <person name="Denoeud F."/>
            <person name="Liu S."/>
            <person name="Parkin I.A."/>
            <person name="Tang H."/>
            <person name="Wang X."/>
            <person name="Chiquet J."/>
            <person name="Belcram H."/>
            <person name="Tong C."/>
            <person name="Samans B."/>
            <person name="Correa M."/>
            <person name="Da Silva C."/>
            <person name="Just J."/>
            <person name="Falentin C."/>
            <person name="Koh C.S."/>
            <person name="Le Clainche I."/>
            <person name="Bernard M."/>
            <person name="Bento P."/>
            <person name="Noel B."/>
            <person name="Labadie K."/>
            <person name="Alberti A."/>
            <person name="Charles M."/>
            <person name="Arnaud D."/>
            <person name="Guo H."/>
            <person name="Daviaud C."/>
            <person name="Alamery S."/>
            <person name="Jabbari K."/>
            <person name="Zhao M."/>
            <person name="Edger P.P."/>
            <person name="Chelaifa H."/>
            <person name="Tack D."/>
            <person name="Lassalle G."/>
            <person name="Mestiri I."/>
            <person name="Schnel N."/>
            <person name="Le Paslier M.C."/>
            <person name="Fan G."/>
            <person name="Renault V."/>
            <person name="Bayer P.E."/>
            <person name="Golicz A.A."/>
            <person name="Manoli S."/>
            <person name="Lee T.H."/>
            <person name="Thi V.H."/>
            <person name="Chalabi S."/>
            <person name="Hu Q."/>
            <person name="Fan C."/>
            <person name="Tollenaere R."/>
            <person name="Lu Y."/>
            <person name="Battail C."/>
            <person name="Shen J."/>
            <person name="Sidebottom C.H."/>
            <person name="Wang X."/>
            <person name="Canaguier A."/>
            <person name="Chauveau A."/>
            <person name="Berard A."/>
            <person name="Deniot G."/>
            <person name="Guan M."/>
            <person name="Liu Z."/>
            <person name="Sun F."/>
            <person name="Lim Y.P."/>
            <person name="Lyons E."/>
            <person name="Town C.D."/>
            <person name="Bancroft I."/>
            <person name="Wang X."/>
            <person name="Meng J."/>
            <person name="Ma J."/>
            <person name="Pires J.C."/>
            <person name="King G.J."/>
            <person name="Brunel D."/>
            <person name="Delourme R."/>
            <person name="Renard M."/>
            <person name="Aury J.M."/>
            <person name="Adams K.L."/>
            <person name="Batley J."/>
            <person name="Snowdon R.J."/>
            <person name="Tost J."/>
            <person name="Edwards D."/>
            <person name="Zhou Y."/>
            <person name="Hua W."/>
            <person name="Sharpe A.G."/>
            <person name="Paterson A.H."/>
            <person name="Guan C."/>
            <person name="Wincker P."/>
        </authorList>
    </citation>
    <scope>NUCLEOTIDE SEQUENCE [LARGE SCALE GENOMIC DNA]</scope>
    <source>
        <strain evidence="4">cv. Darmor-bzh</strain>
    </source>
</reference>
<evidence type="ECO:0000313" key="4">
    <source>
        <dbReference type="Proteomes" id="UP000028999"/>
    </source>
</evidence>